<gene>
    <name evidence="1" type="ORF">UFOVP1246_92</name>
</gene>
<reference evidence="1" key="1">
    <citation type="submission" date="2020-05" db="EMBL/GenBank/DDBJ databases">
        <authorList>
            <person name="Chiriac C."/>
            <person name="Salcher M."/>
            <person name="Ghai R."/>
            <person name="Kavagutti S V."/>
        </authorList>
    </citation>
    <scope>NUCLEOTIDE SEQUENCE</scope>
</reference>
<name>A0A6J5RGN6_9CAUD</name>
<evidence type="ECO:0000313" key="1">
    <source>
        <dbReference type="EMBL" id="CAB4193397.1"/>
    </source>
</evidence>
<protein>
    <submittedName>
        <fullName evidence="1">Uncharacterized protein</fullName>
    </submittedName>
</protein>
<sequence>MEKFIELCGMLGLDPDNVLTIKGEQTIDGQYVVVVTMEPAFSESIYASMQPVSDD</sequence>
<dbReference type="EMBL" id="LR797193">
    <property type="protein sequence ID" value="CAB4193397.1"/>
    <property type="molecule type" value="Genomic_DNA"/>
</dbReference>
<accession>A0A6J5RGN6</accession>
<organism evidence="1">
    <name type="scientific">uncultured Caudovirales phage</name>
    <dbReference type="NCBI Taxonomy" id="2100421"/>
    <lineage>
        <taxon>Viruses</taxon>
        <taxon>Duplodnaviria</taxon>
        <taxon>Heunggongvirae</taxon>
        <taxon>Uroviricota</taxon>
        <taxon>Caudoviricetes</taxon>
        <taxon>Peduoviridae</taxon>
        <taxon>Maltschvirus</taxon>
        <taxon>Maltschvirus maltsch</taxon>
    </lineage>
</organism>
<proteinExistence type="predicted"/>